<dbReference type="PANTHER" id="PTHR30146">
    <property type="entry name" value="LACI-RELATED TRANSCRIPTIONAL REPRESSOR"/>
    <property type="match status" value="1"/>
</dbReference>
<evidence type="ECO:0000313" key="5">
    <source>
        <dbReference type="EMBL" id="MBP3959891.1"/>
    </source>
</evidence>
<keyword evidence="3" id="KW-0804">Transcription</keyword>
<dbReference type="InterPro" id="IPR036390">
    <property type="entry name" value="WH_DNA-bd_sf"/>
</dbReference>
<organism evidence="5 6">
    <name type="scientific">Gemmata palustris</name>
    <dbReference type="NCBI Taxonomy" id="2822762"/>
    <lineage>
        <taxon>Bacteria</taxon>
        <taxon>Pseudomonadati</taxon>
        <taxon>Planctomycetota</taxon>
        <taxon>Planctomycetia</taxon>
        <taxon>Gemmatales</taxon>
        <taxon>Gemmataceae</taxon>
        <taxon>Gemmata</taxon>
    </lineage>
</organism>
<evidence type="ECO:0000256" key="3">
    <source>
        <dbReference type="ARBA" id="ARBA00023163"/>
    </source>
</evidence>
<dbReference type="InterPro" id="IPR036388">
    <property type="entry name" value="WH-like_DNA-bd_sf"/>
</dbReference>
<dbReference type="Gene3D" id="3.40.50.2300">
    <property type="match status" value="2"/>
</dbReference>
<comment type="caution">
    <text evidence="5">The sequence shown here is derived from an EMBL/GenBank/DDBJ whole genome shotgun (WGS) entry which is preliminary data.</text>
</comment>
<name>A0ABS5C1P5_9BACT</name>
<dbReference type="CDD" id="cd07377">
    <property type="entry name" value="WHTH_GntR"/>
    <property type="match status" value="1"/>
</dbReference>
<dbReference type="PROSITE" id="PS50949">
    <property type="entry name" value="HTH_GNTR"/>
    <property type="match status" value="1"/>
</dbReference>
<sequence length="381" mass="40791">MSRSETPPDDSSPKYVHLAEQLAARLRAGEWGLGKVPTVRDIAGTYDVSSFTASRALQLLRDRGLVVTRDRSGSYVASDQPARPAPTPPVPTGRWAVVTRVSPGPWQGASEAVVKVGFERVAAEGSFVVRPLELSAGGGRAEAELMAGRVAGDGAKGVFFLPSRVSEDACRQDEWFLAGCRKIGLPVVLLDRNLRGPDRPLEHDLVASDHFDGGLRCTEHLLALGRKSVACVIASPTSTHTDRLAGYLSALQKAGAGYHPRVVRVPEHLDAREAYPWTADELIKIGADGAICYQDYVAVGVMLELFRRGLNVPRDVAVVGCDDLPIGQSFALGVSSYSYPSEAIARTALRVMANRIAHPNDPLAKVVLAGRLVVRDSTVTG</sequence>
<evidence type="ECO:0000256" key="1">
    <source>
        <dbReference type="ARBA" id="ARBA00023015"/>
    </source>
</evidence>
<dbReference type="InterPro" id="IPR000524">
    <property type="entry name" value="Tscrpt_reg_HTH_GntR"/>
</dbReference>
<dbReference type="CDD" id="cd06267">
    <property type="entry name" value="PBP1_LacI_sugar_binding-like"/>
    <property type="match status" value="1"/>
</dbReference>
<dbReference type="InterPro" id="IPR046335">
    <property type="entry name" value="LacI/GalR-like_sensor"/>
</dbReference>
<accession>A0ABS5C1P5</accession>
<keyword evidence="2" id="KW-0238">DNA-binding</keyword>
<evidence type="ECO:0000256" key="2">
    <source>
        <dbReference type="ARBA" id="ARBA00023125"/>
    </source>
</evidence>
<dbReference type="SMART" id="SM00345">
    <property type="entry name" value="HTH_GNTR"/>
    <property type="match status" value="1"/>
</dbReference>
<protein>
    <submittedName>
        <fullName evidence="5">GntR family transcriptional regulator</fullName>
    </submittedName>
</protein>
<dbReference type="Proteomes" id="UP000676565">
    <property type="component" value="Unassembled WGS sequence"/>
</dbReference>
<proteinExistence type="predicted"/>
<dbReference type="Gene3D" id="1.10.10.10">
    <property type="entry name" value="Winged helix-like DNA-binding domain superfamily/Winged helix DNA-binding domain"/>
    <property type="match status" value="1"/>
</dbReference>
<dbReference type="PANTHER" id="PTHR30146:SF109">
    <property type="entry name" value="HTH-TYPE TRANSCRIPTIONAL REGULATOR GALS"/>
    <property type="match status" value="1"/>
</dbReference>
<keyword evidence="6" id="KW-1185">Reference proteome</keyword>
<evidence type="ECO:0000313" key="6">
    <source>
        <dbReference type="Proteomes" id="UP000676565"/>
    </source>
</evidence>
<keyword evidence="1" id="KW-0805">Transcription regulation</keyword>
<evidence type="ECO:0000259" key="4">
    <source>
        <dbReference type="PROSITE" id="PS50949"/>
    </source>
</evidence>
<dbReference type="Pfam" id="PF00392">
    <property type="entry name" value="GntR"/>
    <property type="match status" value="1"/>
</dbReference>
<dbReference type="Pfam" id="PF13377">
    <property type="entry name" value="Peripla_BP_3"/>
    <property type="match status" value="1"/>
</dbReference>
<feature type="domain" description="HTH gntR-type" evidence="4">
    <location>
        <begin position="12"/>
        <end position="79"/>
    </location>
</feature>
<dbReference type="RefSeq" id="WP_210660760.1">
    <property type="nucleotide sequence ID" value="NZ_JAGKQQ010000001.1"/>
</dbReference>
<dbReference type="SUPFAM" id="SSF46785">
    <property type="entry name" value="Winged helix' DNA-binding domain"/>
    <property type="match status" value="1"/>
</dbReference>
<reference evidence="5 6" key="1">
    <citation type="submission" date="2021-04" db="EMBL/GenBank/DDBJ databases">
        <authorList>
            <person name="Ivanova A."/>
        </authorList>
    </citation>
    <scope>NUCLEOTIDE SEQUENCE [LARGE SCALE GENOMIC DNA]</scope>
    <source>
        <strain evidence="5 6">G18</strain>
    </source>
</reference>
<dbReference type="InterPro" id="IPR028082">
    <property type="entry name" value="Peripla_BP_I"/>
</dbReference>
<dbReference type="EMBL" id="JAGKQQ010000001">
    <property type="protein sequence ID" value="MBP3959891.1"/>
    <property type="molecule type" value="Genomic_DNA"/>
</dbReference>
<dbReference type="SUPFAM" id="SSF53822">
    <property type="entry name" value="Periplasmic binding protein-like I"/>
    <property type="match status" value="1"/>
</dbReference>
<gene>
    <name evidence="5" type="ORF">J8F10_31990</name>
</gene>